<protein>
    <submittedName>
        <fullName evidence="2">Uncharacterized protein</fullName>
    </submittedName>
</protein>
<organism evidence="2 3">
    <name type="scientific">Candidatus Thalassarchaeum betae</name>
    <dbReference type="NCBI Taxonomy" id="2599289"/>
    <lineage>
        <taxon>Archaea</taxon>
        <taxon>Methanobacteriati</taxon>
        <taxon>Thermoplasmatota</taxon>
        <taxon>Candidatus Poseidoniia</taxon>
        <taxon>Candidatus Poseidoniales</taxon>
        <taxon>Candidatus Thalassarchaeaceae</taxon>
        <taxon>Candidatus Thalassarchaeum</taxon>
    </lineage>
</organism>
<gene>
    <name evidence="2" type="ORF">CXX69_01635</name>
</gene>
<reference evidence="2 3" key="1">
    <citation type="journal article" date="2015" name="Nat. Commun.">
        <title>Genomic and transcriptomic evidence for scavenging of diverse organic compounds by widespread deep-sea archaea.</title>
        <authorList>
            <person name="Li M."/>
            <person name="Baker B.J."/>
            <person name="Anantharaman K."/>
            <person name="Jain S."/>
            <person name="Breier J.A."/>
            <person name="Dick G.J."/>
        </authorList>
    </citation>
    <scope>NUCLEOTIDE SEQUENCE [LARGE SCALE GENOMIC DNA]</scope>
    <source>
        <strain evidence="2">Cayman_51_deep</strain>
    </source>
</reference>
<sequence>MDVDERRRLIELFLRRCVTYADASIERKRKRGEDDEIIAEWLAYRDFTEHTASEVASGVLDTWLEDGPIPDEDNSQNSDSGN</sequence>
<evidence type="ECO:0000313" key="2">
    <source>
        <dbReference type="EMBL" id="PXF22118.1"/>
    </source>
</evidence>
<dbReference type="EMBL" id="PSPG01000003">
    <property type="protein sequence ID" value="PXF22118.1"/>
    <property type="molecule type" value="Genomic_DNA"/>
</dbReference>
<evidence type="ECO:0000313" key="3">
    <source>
        <dbReference type="Proteomes" id="UP000248161"/>
    </source>
</evidence>
<dbReference type="Proteomes" id="UP000248161">
    <property type="component" value="Unassembled WGS sequence"/>
</dbReference>
<dbReference type="AlphaFoldDB" id="A0A2V3HSK4"/>
<accession>A0A2V3HSK4</accession>
<feature type="region of interest" description="Disordered" evidence="1">
    <location>
        <begin position="63"/>
        <end position="82"/>
    </location>
</feature>
<name>A0A2V3HSK4_9ARCH</name>
<proteinExistence type="predicted"/>
<evidence type="ECO:0000256" key="1">
    <source>
        <dbReference type="SAM" id="MobiDB-lite"/>
    </source>
</evidence>
<comment type="caution">
    <text evidence="2">The sequence shown here is derived from an EMBL/GenBank/DDBJ whole genome shotgun (WGS) entry which is preliminary data.</text>
</comment>